<gene>
    <name evidence="1" type="ORF">M9H77_05154</name>
</gene>
<accession>A0ACC0CG97</accession>
<dbReference type="EMBL" id="CM044701">
    <property type="protein sequence ID" value="KAI5683926.1"/>
    <property type="molecule type" value="Genomic_DNA"/>
</dbReference>
<comment type="caution">
    <text evidence="1">The sequence shown here is derived from an EMBL/GenBank/DDBJ whole genome shotgun (WGS) entry which is preliminary data.</text>
</comment>
<dbReference type="Proteomes" id="UP001060085">
    <property type="component" value="Linkage Group LG01"/>
</dbReference>
<reference evidence="2" key="1">
    <citation type="journal article" date="2023" name="Nat. Plants">
        <title>Single-cell RNA sequencing provides a high-resolution roadmap for understanding the multicellular compartmentation of specialized metabolism.</title>
        <authorList>
            <person name="Sun S."/>
            <person name="Shen X."/>
            <person name="Li Y."/>
            <person name="Li Y."/>
            <person name="Wang S."/>
            <person name="Li R."/>
            <person name="Zhang H."/>
            <person name="Shen G."/>
            <person name="Guo B."/>
            <person name="Wei J."/>
            <person name="Xu J."/>
            <person name="St-Pierre B."/>
            <person name="Chen S."/>
            <person name="Sun C."/>
        </authorList>
    </citation>
    <scope>NUCLEOTIDE SEQUENCE [LARGE SCALE GENOMIC DNA]</scope>
</reference>
<evidence type="ECO:0000313" key="2">
    <source>
        <dbReference type="Proteomes" id="UP001060085"/>
    </source>
</evidence>
<name>A0ACC0CG97_CATRO</name>
<sequence>MYKNGVSLTTAEVETDGGNQTKEMTKAEDKNTENANTEKSSNSATREKAEEPERVQVELKETERSSPGGRPGHLLTRSKPTLAEAHHHWKILGEVGPERPIFSTSNNIVHP</sequence>
<keyword evidence="2" id="KW-1185">Reference proteome</keyword>
<proteinExistence type="predicted"/>
<protein>
    <submittedName>
        <fullName evidence="1">Uncharacterized protein</fullName>
    </submittedName>
</protein>
<evidence type="ECO:0000313" key="1">
    <source>
        <dbReference type="EMBL" id="KAI5683926.1"/>
    </source>
</evidence>
<organism evidence="1 2">
    <name type="scientific">Catharanthus roseus</name>
    <name type="common">Madagascar periwinkle</name>
    <name type="synonym">Vinca rosea</name>
    <dbReference type="NCBI Taxonomy" id="4058"/>
    <lineage>
        <taxon>Eukaryota</taxon>
        <taxon>Viridiplantae</taxon>
        <taxon>Streptophyta</taxon>
        <taxon>Embryophyta</taxon>
        <taxon>Tracheophyta</taxon>
        <taxon>Spermatophyta</taxon>
        <taxon>Magnoliopsida</taxon>
        <taxon>eudicotyledons</taxon>
        <taxon>Gunneridae</taxon>
        <taxon>Pentapetalae</taxon>
        <taxon>asterids</taxon>
        <taxon>lamiids</taxon>
        <taxon>Gentianales</taxon>
        <taxon>Apocynaceae</taxon>
        <taxon>Rauvolfioideae</taxon>
        <taxon>Vinceae</taxon>
        <taxon>Catharanthinae</taxon>
        <taxon>Catharanthus</taxon>
    </lineage>
</organism>